<sequence>MNISPFPPWIVGWLSELRIDVALPEDDIALELKKLYRRMQRPVDPMHAMAVIDIEHPRLRFRYREADGEHYVYAEDPAGACLAGYTVFNRLIEVNKRTDPHLRAPHSKYAPPYRRQGIASLVYRWWLDGGRNLITGVRQSPASHALWHSLAADYPLYYVQLHDKRLRVLGRQVSPTMREAFHTRMLLLGKNGCLEHFVHQTGCQH</sequence>
<dbReference type="EMBL" id="JABZMI010000001">
    <property type="protein sequence ID" value="MBF1163399.1"/>
    <property type="molecule type" value="Genomic_DNA"/>
</dbReference>
<protein>
    <submittedName>
        <fullName evidence="1">N-acetyltransferase</fullName>
    </submittedName>
</protein>
<name>A0A930BNL5_9RHOO</name>
<accession>A0A930BNL5</accession>
<comment type="caution">
    <text evidence="1">The sequence shown here is derived from an EMBL/GenBank/DDBJ whole genome shotgun (WGS) entry which is preliminary data.</text>
</comment>
<proteinExistence type="predicted"/>
<evidence type="ECO:0000313" key="1">
    <source>
        <dbReference type="EMBL" id="MBF1163399.1"/>
    </source>
</evidence>
<dbReference type="AlphaFoldDB" id="A0A930BNL5"/>
<dbReference type="Proteomes" id="UP000718593">
    <property type="component" value="Unassembled WGS sequence"/>
</dbReference>
<evidence type="ECO:0000313" key="2">
    <source>
        <dbReference type="Proteomes" id="UP000718593"/>
    </source>
</evidence>
<reference evidence="1" key="1">
    <citation type="submission" date="2020-04" db="EMBL/GenBank/DDBJ databases">
        <title>Deep metagenomics examines the oral microbiome during advanced dental caries in children, revealing novel taxa and co-occurrences with host molecules.</title>
        <authorList>
            <person name="Baker J.L."/>
            <person name="Morton J.T."/>
            <person name="Dinis M."/>
            <person name="Alvarez R."/>
            <person name="Tran N.C."/>
            <person name="Knight R."/>
            <person name="Edlund A."/>
        </authorList>
    </citation>
    <scope>NUCLEOTIDE SEQUENCE</scope>
    <source>
        <strain evidence="1">JCVI_32_bin.24</strain>
    </source>
</reference>
<gene>
    <name evidence="1" type="ORF">HXL68_00015</name>
</gene>
<organism evidence="1 2">
    <name type="scientific">Dechloromonas agitata</name>
    <dbReference type="NCBI Taxonomy" id="73030"/>
    <lineage>
        <taxon>Bacteria</taxon>
        <taxon>Pseudomonadati</taxon>
        <taxon>Pseudomonadota</taxon>
        <taxon>Betaproteobacteria</taxon>
        <taxon>Rhodocyclales</taxon>
        <taxon>Azonexaceae</taxon>
        <taxon>Dechloromonas</taxon>
    </lineage>
</organism>